<dbReference type="CDD" id="cd07007">
    <property type="entry name" value="cupin_CapF-like_C"/>
    <property type="match status" value="1"/>
</dbReference>
<dbReference type="Gene3D" id="3.40.50.720">
    <property type="entry name" value="NAD(P)-binding Rossmann-like Domain"/>
    <property type="match status" value="1"/>
</dbReference>
<dbReference type="AlphaFoldDB" id="A0A6L3ZJ29"/>
<proteinExistence type="predicted"/>
<evidence type="ECO:0000259" key="2">
    <source>
        <dbReference type="Pfam" id="PF14667"/>
    </source>
</evidence>
<dbReference type="Pfam" id="PF01370">
    <property type="entry name" value="Epimerase"/>
    <property type="match status" value="1"/>
</dbReference>
<reference evidence="3 4" key="1">
    <citation type="submission" date="2019-10" db="EMBL/GenBank/DDBJ databases">
        <title>Genome sequence of Phaeocystidibacter marisrubri JCM30614 (type strain).</title>
        <authorList>
            <person name="Bowman J.P."/>
        </authorList>
    </citation>
    <scope>NUCLEOTIDE SEQUENCE [LARGE SCALE GENOMIC DNA]</scope>
    <source>
        <strain evidence="3 4">JCM 30614</strain>
    </source>
</reference>
<feature type="domain" description="NAD-dependent epimerase/dehydratase" evidence="1">
    <location>
        <begin position="3"/>
        <end position="185"/>
    </location>
</feature>
<dbReference type="InterPro" id="IPR036291">
    <property type="entry name" value="NAD(P)-bd_dom_sf"/>
</dbReference>
<name>A0A6L3ZJ29_9FLAO</name>
<dbReference type="PANTHER" id="PTHR43245:SF55">
    <property type="entry name" value="NAD(P)-BINDING DOMAIN-CONTAINING PROTEIN"/>
    <property type="match status" value="1"/>
</dbReference>
<feature type="domain" description="Capsular polysaccharide assembling protein CapF C-terminal" evidence="2">
    <location>
        <begin position="256"/>
        <end position="365"/>
    </location>
</feature>
<dbReference type="SUPFAM" id="SSF51735">
    <property type="entry name" value="NAD(P)-binding Rossmann-fold domains"/>
    <property type="match status" value="1"/>
</dbReference>
<accession>A0A6L3ZJ29</accession>
<sequence length="369" mass="41975">MKIAVTGASGFIGKNLISRLQRLEEVELVEITRNTSVDDYSSLLENVDVIYHLAGVNRPKTEEEFTTGNTDLTEQLIRHLGGEKCPVFVMSSSTQALIDNPYGISKKRAEDLVVEATNQGKLKGVIYRLPGVFGKWSKPNYNSVISTFCHNVAHGKPLEIRDPNYTFPVVYVDDVVEQFLEQISHDSVENECKYEEIRTVFNVSLGYLAKTISSFPTNRETLIAPAVGDTLTKYLYSTYLSYLPEDQFAYPMELKVDNRGDLFEWIKSEAFGQVFISTTKPGITRGNHYHHTKTEKFLVIRGEAVIRFRHIFSDRVIEYPVNGKEPKVVDIPTGYTHNITNVGDTELITLFWANEIFDQNRTDTYFLEV</sequence>
<dbReference type="InterPro" id="IPR001509">
    <property type="entry name" value="Epimerase_deHydtase"/>
</dbReference>
<dbReference type="EMBL" id="WBVQ01000001">
    <property type="protein sequence ID" value="KAB2817609.1"/>
    <property type="molecule type" value="Genomic_DNA"/>
</dbReference>
<dbReference type="OrthoDB" id="9801056at2"/>
<organism evidence="3 4">
    <name type="scientific">Phaeocystidibacter marisrubri</name>
    <dbReference type="NCBI Taxonomy" id="1577780"/>
    <lineage>
        <taxon>Bacteria</taxon>
        <taxon>Pseudomonadati</taxon>
        <taxon>Bacteroidota</taxon>
        <taxon>Flavobacteriia</taxon>
        <taxon>Flavobacteriales</taxon>
        <taxon>Phaeocystidibacteraceae</taxon>
        <taxon>Phaeocystidibacter</taxon>
    </lineage>
</organism>
<evidence type="ECO:0000259" key="1">
    <source>
        <dbReference type="Pfam" id="PF01370"/>
    </source>
</evidence>
<dbReference type="Proteomes" id="UP000484164">
    <property type="component" value="Unassembled WGS sequence"/>
</dbReference>
<protein>
    <submittedName>
        <fullName evidence="3">SDR family oxidoreductase</fullName>
    </submittedName>
</protein>
<dbReference type="PANTHER" id="PTHR43245">
    <property type="entry name" value="BIFUNCTIONAL POLYMYXIN RESISTANCE PROTEIN ARNA"/>
    <property type="match status" value="1"/>
</dbReference>
<evidence type="ECO:0000313" key="4">
    <source>
        <dbReference type="Proteomes" id="UP000484164"/>
    </source>
</evidence>
<dbReference type="InterPro" id="IPR011051">
    <property type="entry name" value="RmlC_Cupin_sf"/>
</dbReference>
<dbReference type="InterPro" id="IPR050177">
    <property type="entry name" value="Lipid_A_modif_metabolic_enz"/>
</dbReference>
<gene>
    <name evidence="3" type="ORF">F8C82_04190</name>
</gene>
<keyword evidence="4" id="KW-1185">Reference proteome</keyword>
<evidence type="ECO:0000313" key="3">
    <source>
        <dbReference type="EMBL" id="KAB2817609.1"/>
    </source>
</evidence>
<dbReference type="InterPro" id="IPR029303">
    <property type="entry name" value="CapF_C"/>
</dbReference>
<dbReference type="RefSeq" id="WP_151692287.1">
    <property type="nucleotide sequence ID" value="NZ_BMGX01000002.1"/>
</dbReference>
<dbReference type="InterPro" id="IPR014710">
    <property type="entry name" value="RmlC-like_jellyroll"/>
</dbReference>
<comment type="caution">
    <text evidence="3">The sequence shown here is derived from an EMBL/GenBank/DDBJ whole genome shotgun (WGS) entry which is preliminary data.</text>
</comment>
<dbReference type="SUPFAM" id="SSF51182">
    <property type="entry name" value="RmlC-like cupins"/>
    <property type="match status" value="1"/>
</dbReference>
<dbReference type="Pfam" id="PF14667">
    <property type="entry name" value="Polysacc_synt_C"/>
    <property type="match status" value="1"/>
</dbReference>
<dbReference type="Gene3D" id="2.60.120.10">
    <property type="entry name" value="Jelly Rolls"/>
    <property type="match status" value="1"/>
</dbReference>